<dbReference type="Gene3D" id="3.30.1330.10">
    <property type="entry name" value="PurM-like, N-terminal domain"/>
    <property type="match status" value="1"/>
</dbReference>
<dbReference type="InterPro" id="IPR036676">
    <property type="entry name" value="PurM-like_C_sf"/>
</dbReference>
<dbReference type="PANTHER" id="PTHR30303:SF0">
    <property type="entry name" value="CARBAMOYL DEHYDRATASE HYPE"/>
    <property type="match status" value="1"/>
</dbReference>
<dbReference type="CDD" id="cd02197">
    <property type="entry name" value="HypE"/>
    <property type="match status" value="1"/>
</dbReference>
<evidence type="ECO:0000256" key="1">
    <source>
        <dbReference type="ARBA" id="ARBA00006243"/>
    </source>
</evidence>
<dbReference type="SUPFAM" id="SSF56042">
    <property type="entry name" value="PurM C-terminal domain-like"/>
    <property type="match status" value="1"/>
</dbReference>
<protein>
    <submittedName>
        <fullName evidence="4">Hydrogenase expression/formation protein HypE</fullName>
    </submittedName>
</protein>
<dbReference type="NCBIfam" id="TIGR02124">
    <property type="entry name" value="hypE"/>
    <property type="match status" value="1"/>
</dbReference>
<dbReference type="EMBL" id="JACOGA010000003">
    <property type="protein sequence ID" value="MBC3872753.1"/>
    <property type="molecule type" value="Genomic_DNA"/>
</dbReference>
<dbReference type="InterPro" id="IPR011854">
    <property type="entry name" value="HypE"/>
</dbReference>
<organism evidence="4 5">
    <name type="scientific">Undibacterium flavidum</name>
    <dbReference type="NCBI Taxonomy" id="2762297"/>
    <lineage>
        <taxon>Bacteria</taxon>
        <taxon>Pseudomonadati</taxon>
        <taxon>Pseudomonadota</taxon>
        <taxon>Betaproteobacteria</taxon>
        <taxon>Burkholderiales</taxon>
        <taxon>Oxalobacteraceae</taxon>
        <taxon>Undibacterium</taxon>
    </lineage>
</organism>
<dbReference type="Gene3D" id="3.90.650.10">
    <property type="entry name" value="PurM-like C-terminal domain"/>
    <property type="match status" value="1"/>
</dbReference>
<sequence length="369" mass="39135">MNVLDKNLQVASDTETPVASARIRQGKLVSSVITLAHGGGGKAMRDLIDDVFIDAFSNSSLNTLEDQARFQLSDLAQYGDRLAMTTDSYVIDPIFFPGGDIGKLAICGTVNDLAVGGAKPLYLTCAMIIEEGMQVSTLRQIVQSMADTAKAAGVLIVTGDTKVVERGSCDKIFINTAGIGVINKDYQLGVHKAQAHDRILVNGYLGDHGAAILNARGDMHLSSPIESDCAPLHELIAVLLKAAPNTRFIRDATRGGIASVLNEIADASKCGIEILETETPIRNEVKGFCEILGLDPLYLANEGKLVAVVPEAETAAALAAMRAHPLGRDAADIGCVLEDGRAGRVHMQTSFGGKRIVDMLVGEQLPRIC</sequence>
<evidence type="ECO:0000259" key="2">
    <source>
        <dbReference type="Pfam" id="PF00586"/>
    </source>
</evidence>
<dbReference type="RefSeq" id="WP_186940786.1">
    <property type="nucleotide sequence ID" value="NZ_JACOGA010000003.1"/>
</dbReference>
<proteinExistence type="inferred from homology"/>
<comment type="similarity">
    <text evidence="1">Belongs to the HypE family.</text>
</comment>
<dbReference type="Proteomes" id="UP000624279">
    <property type="component" value="Unassembled WGS sequence"/>
</dbReference>
<feature type="domain" description="PurM-like N-terminal" evidence="2">
    <location>
        <begin position="77"/>
        <end position="182"/>
    </location>
</feature>
<feature type="domain" description="PurM-like C-terminal" evidence="3">
    <location>
        <begin position="195"/>
        <end position="342"/>
    </location>
</feature>
<dbReference type="InterPro" id="IPR010918">
    <property type="entry name" value="PurM-like_C_dom"/>
</dbReference>
<comment type="caution">
    <text evidence="4">The sequence shown here is derived from an EMBL/GenBank/DDBJ whole genome shotgun (WGS) entry which is preliminary data.</text>
</comment>
<dbReference type="InterPro" id="IPR016188">
    <property type="entry name" value="PurM-like_N"/>
</dbReference>
<gene>
    <name evidence="4" type="primary">hypE</name>
    <name evidence="4" type="ORF">H8K55_04070</name>
</gene>
<accession>A0ABR6Y844</accession>
<dbReference type="Pfam" id="PF02769">
    <property type="entry name" value="AIRS_C"/>
    <property type="match status" value="1"/>
</dbReference>
<keyword evidence="5" id="KW-1185">Reference proteome</keyword>
<name>A0ABR6Y844_9BURK</name>
<evidence type="ECO:0000313" key="4">
    <source>
        <dbReference type="EMBL" id="MBC3872753.1"/>
    </source>
</evidence>
<dbReference type="SUPFAM" id="SSF55326">
    <property type="entry name" value="PurM N-terminal domain-like"/>
    <property type="match status" value="1"/>
</dbReference>
<dbReference type="PANTHER" id="PTHR30303">
    <property type="entry name" value="HYDROGENASE ISOENZYMES FORMATION PROTEIN HYPE"/>
    <property type="match status" value="1"/>
</dbReference>
<evidence type="ECO:0000313" key="5">
    <source>
        <dbReference type="Proteomes" id="UP000624279"/>
    </source>
</evidence>
<dbReference type="InterPro" id="IPR036921">
    <property type="entry name" value="PurM-like_N_sf"/>
</dbReference>
<dbReference type="PIRSF" id="PIRSF005644">
    <property type="entry name" value="Hdrgns_mtr_HypE"/>
    <property type="match status" value="1"/>
</dbReference>
<evidence type="ECO:0000259" key="3">
    <source>
        <dbReference type="Pfam" id="PF02769"/>
    </source>
</evidence>
<reference evidence="4 5" key="1">
    <citation type="submission" date="2020-08" db="EMBL/GenBank/DDBJ databases">
        <title>Novel species isolated from subtropical streams in China.</title>
        <authorList>
            <person name="Lu H."/>
        </authorList>
    </citation>
    <scope>NUCLEOTIDE SEQUENCE [LARGE SCALE GENOMIC DNA]</scope>
    <source>
        <strain evidence="4 5">LX15W</strain>
    </source>
</reference>
<dbReference type="Pfam" id="PF00586">
    <property type="entry name" value="AIRS"/>
    <property type="match status" value="1"/>
</dbReference>